<evidence type="ECO:0000259" key="15">
    <source>
        <dbReference type="PROSITE" id="PS50110"/>
    </source>
</evidence>
<dbReference type="GO" id="GO:0000155">
    <property type="term" value="F:phosphorelay sensor kinase activity"/>
    <property type="evidence" value="ECO:0007669"/>
    <property type="project" value="InterPro"/>
</dbReference>
<feature type="modified residue" description="4-aspartylphosphate" evidence="12">
    <location>
        <position position="592"/>
    </location>
</feature>
<evidence type="ECO:0000256" key="11">
    <source>
        <dbReference type="ARBA" id="ARBA00023306"/>
    </source>
</evidence>
<dbReference type="SMART" id="SM00448">
    <property type="entry name" value="REC"/>
    <property type="match status" value="1"/>
</dbReference>
<dbReference type="PANTHER" id="PTHR45339">
    <property type="entry name" value="HYBRID SIGNAL TRANSDUCTION HISTIDINE KINASE J"/>
    <property type="match status" value="1"/>
</dbReference>
<dbReference type="InterPro" id="IPR003594">
    <property type="entry name" value="HATPase_dom"/>
</dbReference>
<dbReference type="InterPro" id="IPR036097">
    <property type="entry name" value="HisK_dim/P_sf"/>
</dbReference>
<dbReference type="SMART" id="SM00387">
    <property type="entry name" value="HATPase_c"/>
    <property type="match status" value="1"/>
</dbReference>
<dbReference type="Pfam" id="PF08447">
    <property type="entry name" value="PAS_3"/>
    <property type="match status" value="2"/>
</dbReference>
<feature type="domain" description="PAC" evidence="17">
    <location>
        <begin position="84"/>
        <end position="136"/>
    </location>
</feature>
<dbReference type="PRINTS" id="PR00344">
    <property type="entry name" value="BCTRLSENSOR"/>
</dbReference>
<evidence type="ECO:0000256" key="9">
    <source>
        <dbReference type="ARBA" id="ARBA00023012"/>
    </source>
</evidence>
<dbReference type="FunFam" id="1.10.287.130:FF:000038">
    <property type="entry name" value="Sensory transduction histidine kinase"/>
    <property type="match status" value="1"/>
</dbReference>
<dbReference type="InterPro" id="IPR001789">
    <property type="entry name" value="Sig_transdc_resp-reg_receiver"/>
</dbReference>
<evidence type="ECO:0000313" key="19">
    <source>
        <dbReference type="Proteomes" id="UP000298058"/>
    </source>
</evidence>
<dbReference type="Gene3D" id="3.40.50.2300">
    <property type="match status" value="1"/>
</dbReference>
<evidence type="ECO:0000256" key="13">
    <source>
        <dbReference type="SAM" id="MobiDB-lite"/>
    </source>
</evidence>
<keyword evidence="19" id="KW-1185">Reference proteome</keyword>
<keyword evidence="5" id="KW-0808">Transferase</keyword>
<gene>
    <name evidence="18" type="ORF">EHS15_17215</name>
</gene>
<dbReference type="OrthoDB" id="6192248at2"/>
<dbReference type="PROSITE" id="PS50109">
    <property type="entry name" value="HIS_KIN"/>
    <property type="match status" value="1"/>
</dbReference>
<dbReference type="GO" id="GO:0005524">
    <property type="term" value="F:ATP binding"/>
    <property type="evidence" value="ECO:0007669"/>
    <property type="project" value="UniProtKB-KW"/>
</dbReference>
<dbReference type="InterPro" id="IPR035965">
    <property type="entry name" value="PAS-like_dom_sf"/>
</dbReference>
<dbReference type="RefSeq" id="WP_135761832.1">
    <property type="nucleotide sequence ID" value="NZ_RQHW01000078.1"/>
</dbReference>
<dbReference type="InterPro" id="IPR000014">
    <property type="entry name" value="PAS"/>
</dbReference>
<evidence type="ECO:0000256" key="7">
    <source>
        <dbReference type="ARBA" id="ARBA00022777"/>
    </source>
</evidence>
<dbReference type="InterPro" id="IPR036890">
    <property type="entry name" value="HATPase_C_sf"/>
</dbReference>
<dbReference type="CDD" id="cd00130">
    <property type="entry name" value="PAS"/>
    <property type="match status" value="2"/>
</dbReference>
<keyword evidence="11" id="KW-0131">Cell cycle</keyword>
<dbReference type="SUPFAM" id="SSF47384">
    <property type="entry name" value="Homodimeric domain of signal transducing histidine kinase"/>
    <property type="match status" value="1"/>
</dbReference>
<dbReference type="GO" id="GO:0016020">
    <property type="term" value="C:membrane"/>
    <property type="evidence" value="ECO:0007669"/>
    <property type="project" value="UniProtKB-SubCell"/>
</dbReference>
<dbReference type="InterPro" id="IPR013655">
    <property type="entry name" value="PAS_fold_3"/>
</dbReference>
<feature type="domain" description="Histidine kinase" evidence="14">
    <location>
        <begin position="283"/>
        <end position="506"/>
    </location>
</feature>
<evidence type="ECO:0000259" key="14">
    <source>
        <dbReference type="PROSITE" id="PS50109"/>
    </source>
</evidence>
<dbReference type="Pfam" id="PF00072">
    <property type="entry name" value="Response_reg"/>
    <property type="match status" value="1"/>
</dbReference>
<dbReference type="NCBIfam" id="TIGR00229">
    <property type="entry name" value="sensory_box"/>
    <property type="match status" value="2"/>
</dbReference>
<dbReference type="FunFam" id="3.30.565.10:FF:000010">
    <property type="entry name" value="Sensor histidine kinase RcsC"/>
    <property type="match status" value="1"/>
</dbReference>
<evidence type="ECO:0000256" key="3">
    <source>
        <dbReference type="ARBA" id="ARBA00012438"/>
    </source>
</evidence>
<name>A0A4V3JXJ6_9LEPT</name>
<dbReference type="Gene3D" id="1.10.287.130">
    <property type="match status" value="1"/>
</dbReference>
<accession>A0A4V3JXJ6</accession>
<dbReference type="EC" id="2.7.13.3" evidence="3"/>
<dbReference type="Gene3D" id="3.30.450.20">
    <property type="entry name" value="PAS domain"/>
    <property type="match status" value="2"/>
</dbReference>
<reference evidence="18" key="1">
    <citation type="journal article" date="2019" name="PLoS Negl. Trop. Dis.">
        <title>Revisiting the worldwide diversity of Leptospira species in the environment.</title>
        <authorList>
            <person name="Vincent A.T."/>
            <person name="Schiettekatte O."/>
            <person name="Bourhy P."/>
            <person name="Veyrier F.J."/>
            <person name="Picardeau M."/>
        </authorList>
    </citation>
    <scope>NUCLEOTIDE SEQUENCE [LARGE SCALE GENOMIC DNA]</scope>
    <source>
        <strain evidence="18">201300427</strain>
    </source>
</reference>
<feature type="region of interest" description="Disordered" evidence="13">
    <location>
        <begin position="511"/>
        <end position="539"/>
    </location>
</feature>
<feature type="domain" description="PAC" evidence="17">
    <location>
        <begin position="213"/>
        <end position="265"/>
    </location>
</feature>
<comment type="subcellular location">
    <subcellularLocation>
        <location evidence="2">Membrane</location>
    </subcellularLocation>
</comment>
<evidence type="ECO:0000259" key="17">
    <source>
        <dbReference type="PROSITE" id="PS50113"/>
    </source>
</evidence>
<dbReference type="SUPFAM" id="SSF52172">
    <property type="entry name" value="CheY-like"/>
    <property type="match status" value="1"/>
</dbReference>
<feature type="domain" description="Response regulatory" evidence="15">
    <location>
        <begin position="541"/>
        <end position="661"/>
    </location>
</feature>
<dbReference type="CDD" id="cd00082">
    <property type="entry name" value="HisKA"/>
    <property type="match status" value="1"/>
</dbReference>
<evidence type="ECO:0000313" key="18">
    <source>
        <dbReference type="EMBL" id="TGN17278.1"/>
    </source>
</evidence>
<organism evidence="18 19">
    <name type="scientific">Leptospira idonii</name>
    <dbReference type="NCBI Taxonomy" id="1193500"/>
    <lineage>
        <taxon>Bacteria</taxon>
        <taxon>Pseudomonadati</taxon>
        <taxon>Spirochaetota</taxon>
        <taxon>Spirochaetia</taxon>
        <taxon>Leptospirales</taxon>
        <taxon>Leptospiraceae</taxon>
        <taxon>Leptospira</taxon>
    </lineage>
</organism>
<evidence type="ECO:0000259" key="16">
    <source>
        <dbReference type="PROSITE" id="PS50112"/>
    </source>
</evidence>
<evidence type="ECO:0000256" key="2">
    <source>
        <dbReference type="ARBA" id="ARBA00004370"/>
    </source>
</evidence>
<sequence length="666" mass="75647">MTPPLKYDNDIISSILYSLEEVAYSASYPEYKITFMTPSVEKLTGYPVEKFLGDAGQWISLIHPDEKLDWIDQAKKDLKENKHLTIEYRIVKANGETRYIRSKTKLILDESGTPFRVDGIISDITEQKLVELALKQSNERYNLVLEGSSDGWWDWNLAKNELFYSPKWWRMLGYLPNELEPEELLWTRMVHEDDREHTLHIFENALQSQVESYEIECRFRHKNGHYIPVLSRGHIVRDENGKAIRVSGSNMDLTERKKIAESLIEAKEMAEAANEAKGLFLANMSHEIRTPLNGIIGFSELMLQSGLNAIQQEYIKNVYLSGKNLLELVNQVLDFSKIEADKLELEELGVDLRKISSNTVDIVRYTAESKRLKLSLEIENEVPRFVKLDPLRVRQVLINLLSNALKFTNEGSVILSVGLQQKEDAKQRAQIRFAVIDTGIGIGDDVRAKLFESFSQADSSITRKYGGTGLGLAISSRLLEKMNSHLQLKSEPGKGSEFYFILDLPLAEKDEGTASEPASPLPAQERSSSVPEESETSPKKKILLVEDNDVNRSLARTLLQRKFPDFTIIDAIDGKEAIEKYLIWKPDLILMDIQMPIKDGYTATREIREMEKEIGEPTPIIALTAGTLKGDKEKAMESGMNDFLTKPISPKQLYSVVQTWMGLPSL</sequence>
<dbReference type="PROSITE" id="PS50112">
    <property type="entry name" value="PAS"/>
    <property type="match status" value="2"/>
</dbReference>
<keyword evidence="6" id="KW-0547">Nucleotide-binding</keyword>
<dbReference type="PANTHER" id="PTHR45339:SF1">
    <property type="entry name" value="HYBRID SIGNAL TRANSDUCTION HISTIDINE KINASE J"/>
    <property type="match status" value="1"/>
</dbReference>
<dbReference type="Gene3D" id="3.30.565.10">
    <property type="entry name" value="Histidine kinase-like ATPase, C-terminal domain"/>
    <property type="match status" value="1"/>
</dbReference>
<keyword evidence="4 12" id="KW-0597">Phosphoprotein</keyword>
<dbReference type="InterPro" id="IPR000700">
    <property type="entry name" value="PAS-assoc_C"/>
</dbReference>
<dbReference type="Pfam" id="PF02518">
    <property type="entry name" value="HATPase_c"/>
    <property type="match status" value="1"/>
</dbReference>
<evidence type="ECO:0000256" key="12">
    <source>
        <dbReference type="PROSITE-ProRule" id="PRU00169"/>
    </source>
</evidence>
<protein>
    <recommendedName>
        <fullName evidence="3">histidine kinase</fullName>
        <ecNumber evidence="3">2.7.13.3</ecNumber>
    </recommendedName>
</protein>
<evidence type="ECO:0000256" key="6">
    <source>
        <dbReference type="ARBA" id="ARBA00022741"/>
    </source>
</evidence>
<evidence type="ECO:0000256" key="1">
    <source>
        <dbReference type="ARBA" id="ARBA00000085"/>
    </source>
</evidence>
<dbReference type="SUPFAM" id="SSF55874">
    <property type="entry name" value="ATPase domain of HSP90 chaperone/DNA topoisomerase II/histidine kinase"/>
    <property type="match status" value="1"/>
</dbReference>
<dbReference type="InterPro" id="IPR003661">
    <property type="entry name" value="HisK_dim/P_dom"/>
</dbReference>
<dbReference type="InterPro" id="IPR004358">
    <property type="entry name" value="Sig_transdc_His_kin-like_C"/>
</dbReference>
<evidence type="ECO:0000256" key="4">
    <source>
        <dbReference type="ARBA" id="ARBA00022553"/>
    </source>
</evidence>
<dbReference type="SMART" id="SM00091">
    <property type="entry name" value="PAS"/>
    <property type="match status" value="2"/>
</dbReference>
<dbReference type="InterPro" id="IPR011006">
    <property type="entry name" value="CheY-like_superfamily"/>
</dbReference>
<evidence type="ECO:0000256" key="8">
    <source>
        <dbReference type="ARBA" id="ARBA00022840"/>
    </source>
</evidence>
<feature type="domain" description="PAS" evidence="16">
    <location>
        <begin position="8"/>
        <end position="81"/>
    </location>
</feature>
<keyword evidence="10" id="KW-0472">Membrane</keyword>
<dbReference type="Pfam" id="PF00512">
    <property type="entry name" value="HisKA"/>
    <property type="match status" value="1"/>
</dbReference>
<comment type="catalytic activity">
    <reaction evidence="1">
        <text>ATP + protein L-histidine = ADP + protein N-phospho-L-histidine.</text>
        <dbReference type="EC" id="2.7.13.3"/>
    </reaction>
</comment>
<keyword evidence="8" id="KW-0067">ATP-binding</keyword>
<dbReference type="InterPro" id="IPR005467">
    <property type="entry name" value="His_kinase_dom"/>
</dbReference>
<evidence type="ECO:0000256" key="5">
    <source>
        <dbReference type="ARBA" id="ARBA00022679"/>
    </source>
</evidence>
<dbReference type="Proteomes" id="UP000298058">
    <property type="component" value="Unassembled WGS sequence"/>
</dbReference>
<proteinExistence type="predicted"/>
<dbReference type="CDD" id="cd17546">
    <property type="entry name" value="REC_hyHK_CKI1_RcsC-like"/>
    <property type="match status" value="1"/>
</dbReference>
<keyword evidence="7" id="KW-0418">Kinase</keyword>
<dbReference type="PROSITE" id="PS50113">
    <property type="entry name" value="PAC"/>
    <property type="match status" value="2"/>
</dbReference>
<dbReference type="PROSITE" id="PS50110">
    <property type="entry name" value="RESPONSE_REGULATORY"/>
    <property type="match status" value="1"/>
</dbReference>
<dbReference type="SUPFAM" id="SSF55785">
    <property type="entry name" value="PYP-like sensor domain (PAS domain)"/>
    <property type="match status" value="2"/>
</dbReference>
<keyword evidence="9" id="KW-0902">Two-component regulatory system</keyword>
<feature type="domain" description="PAS" evidence="16">
    <location>
        <begin position="137"/>
        <end position="209"/>
    </location>
</feature>
<dbReference type="InterPro" id="IPR001610">
    <property type="entry name" value="PAC"/>
</dbReference>
<dbReference type="SMART" id="SM00388">
    <property type="entry name" value="HisKA"/>
    <property type="match status" value="1"/>
</dbReference>
<comment type="caution">
    <text evidence="18">The sequence shown here is derived from an EMBL/GenBank/DDBJ whole genome shotgun (WGS) entry which is preliminary data.</text>
</comment>
<evidence type="ECO:0000256" key="10">
    <source>
        <dbReference type="ARBA" id="ARBA00023136"/>
    </source>
</evidence>
<dbReference type="SMART" id="SM00086">
    <property type="entry name" value="PAC"/>
    <property type="match status" value="2"/>
</dbReference>
<dbReference type="EMBL" id="RQHW01000078">
    <property type="protein sequence ID" value="TGN17278.1"/>
    <property type="molecule type" value="Genomic_DNA"/>
</dbReference>
<dbReference type="AlphaFoldDB" id="A0A4V3JXJ6"/>
<dbReference type="CDD" id="cd16922">
    <property type="entry name" value="HATPase_EvgS-ArcB-TorS-like"/>
    <property type="match status" value="1"/>
</dbReference>